<dbReference type="Gene3D" id="2.30.30.240">
    <property type="entry name" value="PRC-barrel domain"/>
    <property type="match status" value="1"/>
</dbReference>
<sequence length="96" mass="10443">MSTKDRLSSRIVGLEVRNTADDAIATIEDIAFNENGIDGYILSVGGFLGIAGRYVAVHSSSIDLTYDRANNQWRATMNASAEQLKAAPEFKYPSNT</sequence>
<feature type="domain" description="PRC-barrel" evidence="1">
    <location>
        <begin position="8"/>
        <end position="63"/>
    </location>
</feature>
<dbReference type="AlphaFoldDB" id="A0A1B1URW8"/>
<reference evidence="2 3" key="1">
    <citation type="submission" date="2016-07" db="EMBL/GenBank/DDBJ databases">
        <title>Complete genome sequence of Bradyrhizobium icense LMTR 13T, a potential inoculant strain isolated from lima bean (Phaseolus lunatus) in Peru.</title>
        <authorList>
            <person name="Ormeno-Orrillo E."/>
            <person name="Duran D."/>
            <person name="Rogel M.A."/>
            <person name="Rey L."/>
            <person name="Imperial J."/>
            <person name="Ruiz-Argueso T."/>
            <person name="Martinez-Romero E."/>
        </authorList>
    </citation>
    <scope>NUCLEOTIDE SEQUENCE [LARGE SCALE GENOMIC DNA]</scope>
    <source>
        <strain evidence="2 3">LMTR 13</strain>
    </source>
</reference>
<evidence type="ECO:0000259" key="1">
    <source>
        <dbReference type="Pfam" id="PF05239"/>
    </source>
</evidence>
<evidence type="ECO:0000313" key="2">
    <source>
        <dbReference type="EMBL" id="ANW05515.1"/>
    </source>
</evidence>
<dbReference type="Proteomes" id="UP000092839">
    <property type="component" value="Chromosome"/>
</dbReference>
<dbReference type="InterPro" id="IPR027275">
    <property type="entry name" value="PRC-brl_dom"/>
</dbReference>
<protein>
    <recommendedName>
        <fullName evidence="1">PRC-barrel domain-containing protein</fullName>
    </recommendedName>
</protein>
<dbReference type="SUPFAM" id="SSF50346">
    <property type="entry name" value="PRC-barrel domain"/>
    <property type="match status" value="1"/>
</dbReference>
<dbReference type="STRING" id="1274631.LMTR13_12800"/>
<dbReference type="InterPro" id="IPR011033">
    <property type="entry name" value="PRC_barrel-like_sf"/>
</dbReference>
<keyword evidence="3" id="KW-1185">Reference proteome</keyword>
<dbReference type="EMBL" id="CP016428">
    <property type="protein sequence ID" value="ANW05515.1"/>
    <property type="molecule type" value="Genomic_DNA"/>
</dbReference>
<accession>A0A1B1URW8</accession>
<evidence type="ECO:0000313" key="3">
    <source>
        <dbReference type="Proteomes" id="UP000092839"/>
    </source>
</evidence>
<proteinExistence type="predicted"/>
<dbReference type="Pfam" id="PF05239">
    <property type="entry name" value="PRC"/>
    <property type="match status" value="1"/>
</dbReference>
<gene>
    <name evidence="2" type="ORF">LMTR13_12800</name>
</gene>
<dbReference type="KEGG" id="bic:LMTR13_12800"/>
<organism evidence="2 3">
    <name type="scientific">Bradyrhizobium icense</name>
    <dbReference type="NCBI Taxonomy" id="1274631"/>
    <lineage>
        <taxon>Bacteria</taxon>
        <taxon>Pseudomonadati</taxon>
        <taxon>Pseudomonadota</taxon>
        <taxon>Alphaproteobacteria</taxon>
        <taxon>Hyphomicrobiales</taxon>
        <taxon>Nitrobacteraceae</taxon>
        <taxon>Bradyrhizobium</taxon>
    </lineage>
</organism>
<name>A0A1B1URW8_9BRAD</name>